<evidence type="ECO:0000256" key="1">
    <source>
        <dbReference type="ARBA" id="ARBA00006484"/>
    </source>
</evidence>
<evidence type="ECO:0000313" key="4">
    <source>
        <dbReference type="EMBL" id="KAK8012815.1"/>
    </source>
</evidence>
<protein>
    <submittedName>
        <fullName evidence="4">Short chain oxidoreductase/dehydrogenase</fullName>
    </submittedName>
</protein>
<dbReference type="InterPro" id="IPR002347">
    <property type="entry name" value="SDR_fam"/>
</dbReference>
<dbReference type="CDD" id="cd05374">
    <property type="entry name" value="17beta-HSD-like_SDR_c"/>
    <property type="match status" value="1"/>
</dbReference>
<keyword evidence="5" id="KW-1185">Reference proteome</keyword>
<reference evidence="4 5" key="1">
    <citation type="submission" date="2023-01" db="EMBL/GenBank/DDBJ databases">
        <title>Analysis of 21 Apiospora genomes using comparative genomics revels a genus with tremendous synthesis potential of carbohydrate active enzymes and secondary metabolites.</title>
        <authorList>
            <person name="Sorensen T."/>
        </authorList>
    </citation>
    <scope>NUCLEOTIDE SEQUENCE [LARGE SCALE GENOMIC DNA]</scope>
    <source>
        <strain evidence="4 5">CBS 20057</strain>
    </source>
</reference>
<proteinExistence type="inferred from homology"/>
<dbReference type="Proteomes" id="UP001396898">
    <property type="component" value="Unassembled WGS sequence"/>
</dbReference>
<dbReference type="PRINTS" id="PR00081">
    <property type="entry name" value="GDHRDH"/>
</dbReference>
<sequence>MTVSSTNPSKVWLITGASRGLGFELAKAALTAGHTVIACRRSHASKDASSEEVTKLGGTWVQIDVGSDTLESELAAVIKQHGKVDVLVNNAAHGLAGTVEDCSIEEINRIFRVNALGPIRTAKVVIPSMRAQGSGTIVNISSSTGINALPGVGMYSATKHALEGTSEALQAELAPFGIRVLVVEPGAMATRFTDTSLENCAVNTPLSDCYKGTYAEKVLDYMMDVPSYMAKAGSPEKAALRIVEAVDGSGMLEGKELGLRLPLGKDVLQDVASKGKQLTELSASLKDVIESIA</sequence>
<accession>A0ABR1RJ00</accession>
<evidence type="ECO:0000313" key="5">
    <source>
        <dbReference type="Proteomes" id="UP001396898"/>
    </source>
</evidence>
<gene>
    <name evidence="4" type="ORF">PG991_010190</name>
</gene>
<dbReference type="Gene3D" id="3.40.50.720">
    <property type="entry name" value="NAD(P)-binding Rossmann-like Domain"/>
    <property type="match status" value="1"/>
</dbReference>
<dbReference type="PANTHER" id="PTHR43976">
    <property type="entry name" value="SHORT CHAIN DEHYDROGENASE"/>
    <property type="match status" value="1"/>
</dbReference>
<evidence type="ECO:0000256" key="3">
    <source>
        <dbReference type="RuleBase" id="RU000363"/>
    </source>
</evidence>
<dbReference type="PANTHER" id="PTHR43976:SF16">
    <property type="entry name" value="SHORT-CHAIN DEHYDROGENASE_REDUCTASE FAMILY PROTEIN"/>
    <property type="match status" value="1"/>
</dbReference>
<evidence type="ECO:0000256" key="2">
    <source>
        <dbReference type="ARBA" id="ARBA00023002"/>
    </source>
</evidence>
<organism evidence="4 5">
    <name type="scientific">Apiospora marii</name>
    <dbReference type="NCBI Taxonomy" id="335849"/>
    <lineage>
        <taxon>Eukaryota</taxon>
        <taxon>Fungi</taxon>
        <taxon>Dikarya</taxon>
        <taxon>Ascomycota</taxon>
        <taxon>Pezizomycotina</taxon>
        <taxon>Sordariomycetes</taxon>
        <taxon>Xylariomycetidae</taxon>
        <taxon>Amphisphaeriales</taxon>
        <taxon>Apiosporaceae</taxon>
        <taxon>Apiospora</taxon>
    </lineage>
</organism>
<dbReference type="SUPFAM" id="SSF51735">
    <property type="entry name" value="NAD(P)-binding Rossmann-fold domains"/>
    <property type="match status" value="1"/>
</dbReference>
<comment type="caution">
    <text evidence="4">The sequence shown here is derived from an EMBL/GenBank/DDBJ whole genome shotgun (WGS) entry which is preliminary data.</text>
</comment>
<name>A0ABR1RJ00_9PEZI</name>
<dbReference type="EMBL" id="JAQQWI010000015">
    <property type="protein sequence ID" value="KAK8012815.1"/>
    <property type="molecule type" value="Genomic_DNA"/>
</dbReference>
<dbReference type="Pfam" id="PF00106">
    <property type="entry name" value="adh_short"/>
    <property type="match status" value="1"/>
</dbReference>
<comment type="similarity">
    <text evidence="1 3">Belongs to the short-chain dehydrogenases/reductases (SDR) family.</text>
</comment>
<keyword evidence="2" id="KW-0560">Oxidoreductase</keyword>
<dbReference type="PRINTS" id="PR00080">
    <property type="entry name" value="SDRFAMILY"/>
</dbReference>
<dbReference type="InterPro" id="IPR036291">
    <property type="entry name" value="NAD(P)-bd_dom_sf"/>
</dbReference>
<dbReference type="InterPro" id="IPR051911">
    <property type="entry name" value="SDR_oxidoreductase"/>
</dbReference>